<evidence type="ECO:0000256" key="1">
    <source>
        <dbReference type="SAM" id="MobiDB-lite"/>
    </source>
</evidence>
<dbReference type="KEGG" id="tnl:113507485"/>
<organism evidence="2 3">
    <name type="scientific">Trichoplusia ni</name>
    <name type="common">Cabbage looper</name>
    <dbReference type="NCBI Taxonomy" id="7111"/>
    <lineage>
        <taxon>Eukaryota</taxon>
        <taxon>Metazoa</taxon>
        <taxon>Ecdysozoa</taxon>
        <taxon>Arthropoda</taxon>
        <taxon>Hexapoda</taxon>
        <taxon>Insecta</taxon>
        <taxon>Pterygota</taxon>
        <taxon>Neoptera</taxon>
        <taxon>Endopterygota</taxon>
        <taxon>Lepidoptera</taxon>
        <taxon>Glossata</taxon>
        <taxon>Ditrysia</taxon>
        <taxon>Noctuoidea</taxon>
        <taxon>Noctuidae</taxon>
        <taxon>Plusiinae</taxon>
        <taxon>Trichoplusia</taxon>
    </lineage>
</organism>
<dbReference type="RefSeq" id="XP_026746138.1">
    <property type="nucleotide sequence ID" value="XM_026890337.1"/>
</dbReference>
<evidence type="ECO:0000313" key="3">
    <source>
        <dbReference type="RefSeq" id="XP_026746138.1"/>
    </source>
</evidence>
<name>A0A7E5WZ35_TRINI</name>
<feature type="compositionally biased region" description="Polar residues" evidence="1">
    <location>
        <begin position="504"/>
        <end position="514"/>
    </location>
</feature>
<protein>
    <submittedName>
        <fullName evidence="3">Uncharacterized protein LOC113507485 isoform X1</fullName>
    </submittedName>
</protein>
<sequence>MSKGTLWNPKPCGNKHTLKKTSSLKNCVVKNKASKKCQCSRLEKMKTLKKSSHRHKKSNFSDRSVSNNDRLSLTKPGAPLKIPSKKVTKQVTIPAPKKIRDCASKPMNGCDGLKGYMRSYHTPANIMYSQKDLKFRAKKTFFSVSAQFCASKCPPASDKTGKDFPSSKPHKRADGCSTGSSAECPPGSGKTGEKSPPTNCTPRTGGTGIGSAGSGSTCLATSSPSSSKCPAGSGKVKEKLLPAKYDAGRNLANKYLSSYLADCRSQRNRNQSKKISSGEKIPAAKSGTIDGKSKGSYLADCRSRRNRIKLKKCRADEKKPPVKSGASDGGSEGSYLSDCKTPRNRIKSKKCRADNKKPSVKSVASDGGSEGSYLSDCRTPRNRIKSKKCRADEKKPPVKRGTSDGGSEGSYLSDCRTPRNRIKSKKCRADNKKPPVKSGASDGGSEGSYLADCRSRRNRIKPKKCREGEKKPPAKRGAKQGGAGESYLADCRSRRNRIKGRPGQVSTSRSTSGCRPSFRGRCSRKTNSATTTSSKPPPRSGKNGKNLPPASCPPKGKSS</sequence>
<dbReference type="GeneID" id="113507485"/>
<feature type="region of interest" description="Disordered" evidence="1">
    <location>
        <begin position="153"/>
        <end position="235"/>
    </location>
</feature>
<feature type="compositionally biased region" description="Low complexity" evidence="1">
    <location>
        <begin position="214"/>
        <end position="234"/>
    </location>
</feature>
<feature type="compositionally biased region" description="Polar residues" evidence="1">
    <location>
        <begin position="61"/>
        <end position="71"/>
    </location>
</feature>
<evidence type="ECO:0000313" key="2">
    <source>
        <dbReference type="Proteomes" id="UP000322000"/>
    </source>
</evidence>
<gene>
    <name evidence="3" type="primary">LOC113507485</name>
</gene>
<feature type="region of interest" description="Disordered" evidence="1">
    <location>
        <begin position="266"/>
        <end position="559"/>
    </location>
</feature>
<keyword evidence="2" id="KW-1185">Reference proteome</keyword>
<feature type="region of interest" description="Disordered" evidence="1">
    <location>
        <begin position="45"/>
        <end position="91"/>
    </location>
</feature>
<feature type="compositionally biased region" description="Basic residues" evidence="1">
    <location>
        <begin position="47"/>
        <end position="58"/>
    </location>
</feature>
<proteinExistence type="predicted"/>
<feature type="compositionally biased region" description="Polar residues" evidence="1">
    <location>
        <begin position="525"/>
        <end position="534"/>
    </location>
</feature>
<reference evidence="3" key="1">
    <citation type="submission" date="2025-08" db="UniProtKB">
        <authorList>
            <consortium name="RefSeq"/>
        </authorList>
    </citation>
    <scope>IDENTIFICATION</scope>
</reference>
<dbReference type="AlphaFoldDB" id="A0A7E5WZ35"/>
<dbReference type="Proteomes" id="UP000322000">
    <property type="component" value="Unplaced"/>
</dbReference>
<accession>A0A7E5WZ35</accession>
<dbReference type="InParanoid" id="A0A7E5WZ35"/>